<reference evidence="2" key="2">
    <citation type="submission" date="2025-09" db="UniProtKB">
        <authorList>
            <consortium name="Ensembl"/>
        </authorList>
    </citation>
    <scope>IDENTIFICATION</scope>
</reference>
<organism evidence="2 3">
    <name type="scientific">Spermophilus dauricus</name>
    <name type="common">Daurian ground squirrel</name>
    <dbReference type="NCBI Taxonomy" id="99837"/>
    <lineage>
        <taxon>Eukaryota</taxon>
        <taxon>Metazoa</taxon>
        <taxon>Chordata</taxon>
        <taxon>Craniata</taxon>
        <taxon>Vertebrata</taxon>
        <taxon>Euteleostomi</taxon>
        <taxon>Mammalia</taxon>
        <taxon>Eutheria</taxon>
        <taxon>Euarchontoglires</taxon>
        <taxon>Glires</taxon>
        <taxon>Rodentia</taxon>
        <taxon>Sciuromorpha</taxon>
        <taxon>Sciuridae</taxon>
        <taxon>Xerinae</taxon>
        <taxon>Marmotini</taxon>
        <taxon>Spermophilus</taxon>
    </lineage>
</organism>
<reference evidence="2" key="1">
    <citation type="submission" date="2025-08" db="UniProtKB">
        <authorList>
            <consortium name="Ensembl"/>
        </authorList>
    </citation>
    <scope>IDENTIFICATION</scope>
</reference>
<dbReference type="PANTHER" id="PTHR23267">
    <property type="entry name" value="IMMUNOGLOBULIN LIGHT CHAIN"/>
    <property type="match status" value="1"/>
</dbReference>
<dbReference type="InterPro" id="IPR003599">
    <property type="entry name" value="Ig_sub"/>
</dbReference>
<dbReference type="InterPro" id="IPR007110">
    <property type="entry name" value="Ig-like_dom"/>
</dbReference>
<dbReference type="InterPro" id="IPR036179">
    <property type="entry name" value="Ig-like_dom_sf"/>
</dbReference>
<proteinExistence type="predicted"/>
<dbReference type="InterPro" id="IPR013106">
    <property type="entry name" value="Ig_V-set"/>
</dbReference>
<evidence type="ECO:0000259" key="1">
    <source>
        <dbReference type="PROSITE" id="PS50835"/>
    </source>
</evidence>
<keyword evidence="3" id="KW-1185">Reference proteome</keyword>
<protein>
    <recommendedName>
        <fullName evidence="1">Ig-like domain-containing protein</fullName>
    </recommendedName>
</protein>
<dbReference type="InterPro" id="IPR050150">
    <property type="entry name" value="IgV_Light_Chain"/>
</dbReference>
<evidence type="ECO:0000313" key="3">
    <source>
        <dbReference type="Proteomes" id="UP000694422"/>
    </source>
</evidence>
<dbReference type="Proteomes" id="UP000694422">
    <property type="component" value="Unplaced"/>
</dbReference>
<dbReference type="Gene3D" id="2.60.40.10">
    <property type="entry name" value="Immunoglobulins"/>
    <property type="match status" value="1"/>
</dbReference>
<dbReference type="SUPFAM" id="SSF48726">
    <property type="entry name" value="Immunoglobulin"/>
    <property type="match status" value="1"/>
</dbReference>
<dbReference type="GO" id="GO:0019814">
    <property type="term" value="C:immunoglobulin complex"/>
    <property type="evidence" value="ECO:0007669"/>
    <property type="project" value="UniProtKB-KW"/>
</dbReference>
<dbReference type="PROSITE" id="PS50835">
    <property type="entry name" value="IG_LIKE"/>
    <property type="match status" value="1"/>
</dbReference>
<feature type="domain" description="Ig-like" evidence="1">
    <location>
        <begin position="7"/>
        <end position="102"/>
    </location>
</feature>
<sequence>MAWLPLPTKTLIQESSMSETSLPTTPGGTVTLTCGSSTGAITTSNYAGWVQQKPYQVSQGLIGSISNRFPGVPASFSGPLLGDKASLTITGAQTEDEATYYCALWFSNHFHSDIQMGK</sequence>
<dbReference type="AlphaFoldDB" id="A0A8C9NZE1"/>
<accession>A0A8C9NZE1</accession>
<dbReference type="SMART" id="SM00406">
    <property type="entry name" value="IGv"/>
    <property type="match status" value="1"/>
</dbReference>
<evidence type="ECO:0000313" key="2">
    <source>
        <dbReference type="Ensembl" id="ENSSDAP00000001127.1"/>
    </source>
</evidence>
<dbReference type="Pfam" id="PF07686">
    <property type="entry name" value="V-set"/>
    <property type="match status" value="1"/>
</dbReference>
<dbReference type="Ensembl" id="ENSSDAT00000001311.1">
    <property type="protein sequence ID" value="ENSSDAP00000001127.1"/>
    <property type="gene ID" value="ENSSDAG00000001138.1"/>
</dbReference>
<dbReference type="InterPro" id="IPR013783">
    <property type="entry name" value="Ig-like_fold"/>
</dbReference>
<name>A0A8C9NZE1_SPEDA</name>
<dbReference type="SMART" id="SM00409">
    <property type="entry name" value="IG"/>
    <property type="match status" value="1"/>
</dbReference>